<evidence type="ECO:0000313" key="1">
    <source>
        <dbReference type="EMBL" id="MBL4911620.1"/>
    </source>
</evidence>
<comment type="caution">
    <text evidence="1">The sequence shown here is derived from an EMBL/GenBank/DDBJ whole genome shotgun (WGS) entry which is preliminary data.</text>
</comment>
<accession>A0ABS1STH0</accession>
<keyword evidence="2" id="KW-1185">Reference proteome</keyword>
<name>A0ABS1STH0_9GAMM</name>
<proteinExistence type="predicted"/>
<gene>
    <name evidence="1" type="ORF">JMA39_00390</name>
</gene>
<dbReference type="InterPro" id="IPR029044">
    <property type="entry name" value="Nucleotide-diphossugar_trans"/>
</dbReference>
<dbReference type="SUPFAM" id="SSF53448">
    <property type="entry name" value="Nucleotide-diphospho-sugar transferases"/>
    <property type="match status" value="1"/>
</dbReference>
<evidence type="ECO:0000313" key="2">
    <source>
        <dbReference type="Proteomes" id="UP000604898"/>
    </source>
</evidence>
<sequence>MSKVPVALFIFKRSETLERIFSKIRDYRPDKIYLIADGHRNDEEKKLVDYTRNKVEQLIDWDCQIIKNYSPENRGVYENIGGGANWVFDREDSAIFLEDDNLPEDGFFEFCEELLYKYKEEEKVLWICGTNYLKGFQSEFDYVFTQHMLPCGWASWSHKFKRFYDGELKHFDPNNKIELKSRYSSNALFEQDFDNFCKTKRLLSVDRKKSSWDRQVAFSLRYFDIYGVSPVKNQIRNIGVDELSTHGGNSLKKTMTKRFCELETNKISFPIKHPVDITLNVKYELETEKVILLPLTDRLLMRLASFIKPVFGVDRDESLTLFIKSKFNKK</sequence>
<protein>
    <submittedName>
        <fullName evidence="1">Glycosyltransferase family 2 protein</fullName>
    </submittedName>
</protein>
<dbReference type="Gene3D" id="3.90.550.10">
    <property type="entry name" value="Spore Coat Polysaccharide Biosynthesis Protein SpsA, Chain A"/>
    <property type="match status" value="1"/>
</dbReference>
<dbReference type="CDD" id="cd00761">
    <property type="entry name" value="Glyco_tranf_GTA_type"/>
    <property type="match status" value="1"/>
</dbReference>
<dbReference type="Proteomes" id="UP000604898">
    <property type="component" value="Unassembled WGS sequence"/>
</dbReference>
<dbReference type="RefSeq" id="WP_202719872.1">
    <property type="nucleotide sequence ID" value="NZ_JAESVD010000001.1"/>
</dbReference>
<reference evidence="1 2" key="1">
    <citation type="submission" date="2021-01" db="EMBL/GenBank/DDBJ databases">
        <title>Genome sequence of Shewanella schlegeliana JCM 11561.</title>
        <authorList>
            <person name="Zhang H."/>
            <person name="Li C."/>
        </authorList>
    </citation>
    <scope>NUCLEOTIDE SEQUENCE [LARGE SCALE GENOMIC DNA]</scope>
    <source>
        <strain evidence="1 2">JCM 11561</strain>
    </source>
</reference>
<dbReference type="EMBL" id="JAESVD010000001">
    <property type="protein sequence ID" value="MBL4911620.1"/>
    <property type="molecule type" value="Genomic_DNA"/>
</dbReference>
<organism evidence="1 2">
    <name type="scientific">Shewanella schlegeliana</name>
    <dbReference type="NCBI Taxonomy" id="190308"/>
    <lineage>
        <taxon>Bacteria</taxon>
        <taxon>Pseudomonadati</taxon>
        <taxon>Pseudomonadota</taxon>
        <taxon>Gammaproteobacteria</taxon>
        <taxon>Alteromonadales</taxon>
        <taxon>Shewanellaceae</taxon>
        <taxon>Shewanella</taxon>
    </lineage>
</organism>